<sequence length="484" mass="53518">NGWYEENVYDECTEVQFYGLQKLYSIDQTACFKMRNRLELGKHFGRTCPIPIKTTLQDIIRIISTVMQADDATPSTRQAAVECVEQWVKLPGVGLHQWTPVLSVVFGAVSEDSHALTNLLNILAANDELTSIDQCRSVSGSPRIITTEVGEDLCSDDVVSLVSAVCSIAVAAVSTLVRHAKSNPDLLCLRYNFSVTFSNLCALFVSICSCDGAYGVDETISDLPAPFFISLREHLGSSASGSMYDVAKAVGPFYADLCSSAIDKMSYPSAVRFGEYDKEQKELFSRYRMTRSEVSIDAYFMMGKATLKFLNHQLEEAVDKGDLCRTECIMFFWEAVADYLSEGDYPEICKNLELCTRLSTIGEGLDADRLANTTMRHLHALSHLVQEHDNVSDCFPLQVLRYAPVQSLSFPTSSAFVMLSAGSAFSVFWRQSRSNASSGYILAMHKIVNKIATFSSTCSSQTLDTVEVSSLTERHVPPLENTSL</sequence>
<dbReference type="PANTHER" id="PTHR12363:SF33">
    <property type="entry name" value="IMPORTIN-13"/>
    <property type="match status" value="1"/>
</dbReference>
<evidence type="ECO:0000256" key="2">
    <source>
        <dbReference type="ARBA" id="ARBA00022448"/>
    </source>
</evidence>
<dbReference type="InterPro" id="IPR011989">
    <property type="entry name" value="ARM-like"/>
</dbReference>
<accession>A0A183GT97</accession>
<dbReference type="Gene3D" id="1.25.10.10">
    <property type="entry name" value="Leucine-rich Repeat Variant"/>
    <property type="match status" value="1"/>
</dbReference>
<reference evidence="4 5" key="1">
    <citation type="submission" date="2018-11" db="EMBL/GenBank/DDBJ databases">
        <authorList>
            <consortium name="Pathogen Informatics"/>
        </authorList>
    </citation>
    <scope>NUCLEOTIDE SEQUENCE [LARGE SCALE GENOMIC DNA]</scope>
</reference>
<comment type="subcellular location">
    <subcellularLocation>
        <location evidence="1">Nucleus</location>
    </subcellularLocation>
</comment>
<dbReference type="OrthoDB" id="2016913at2759"/>
<evidence type="ECO:0000313" key="4">
    <source>
        <dbReference type="EMBL" id="VDP54650.1"/>
    </source>
</evidence>
<keyword evidence="5" id="KW-1185">Reference proteome</keyword>
<dbReference type="GO" id="GO:0005634">
    <property type="term" value="C:nucleus"/>
    <property type="evidence" value="ECO:0007669"/>
    <property type="project" value="UniProtKB-SubCell"/>
</dbReference>
<name>A0A183GT97_HELPZ</name>
<keyword evidence="3" id="KW-0539">Nucleus</keyword>
<accession>A0A3P8EJ55</accession>
<dbReference type="Proteomes" id="UP000050761">
    <property type="component" value="Unassembled WGS sequence"/>
</dbReference>
<evidence type="ECO:0000256" key="3">
    <source>
        <dbReference type="ARBA" id="ARBA00023242"/>
    </source>
</evidence>
<dbReference type="GO" id="GO:0005737">
    <property type="term" value="C:cytoplasm"/>
    <property type="evidence" value="ECO:0007669"/>
    <property type="project" value="TreeGrafter"/>
</dbReference>
<dbReference type="InterPro" id="IPR051345">
    <property type="entry name" value="Importin_beta-like_NTR"/>
</dbReference>
<protein>
    <submittedName>
        <fullName evidence="6">Xpo1 domain-containing protein</fullName>
    </submittedName>
</protein>
<gene>
    <name evidence="4" type="ORF">HPBE_LOCUS25916</name>
</gene>
<keyword evidence="2" id="KW-0813">Transport</keyword>
<dbReference type="GO" id="GO:0006606">
    <property type="term" value="P:protein import into nucleus"/>
    <property type="evidence" value="ECO:0007669"/>
    <property type="project" value="TreeGrafter"/>
</dbReference>
<dbReference type="PANTHER" id="PTHR12363">
    <property type="entry name" value="TRANSPORTIN 3 AND IMPORTIN 13"/>
    <property type="match status" value="1"/>
</dbReference>
<dbReference type="WBParaSite" id="HPBE_0002591701-mRNA-1">
    <property type="protein sequence ID" value="HPBE_0002591701-mRNA-1"/>
    <property type="gene ID" value="HPBE_0002591701"/>
</dbReference>
<reference evidence="6" key="2">
    <citation type="submission" date="2019-09" db="UniProtKB">
        <authorList>
            <consortium name="WormBaseParasite"/>
        </authorList>
    </citation>
    <scope>IDENTIFICATION</scope>
</reference>
<dbReference type="EMBL" id="UZAH01038830">
    <property type="protein sequence ID" value="VDP54650.1"/>
    <property type="molecule type" value="Genomic_DNA"/>
</dbReference>
<evidence type="ECO:0000313" key="6">
    <source>
        <dbReference type="WBParaSite" id="HPBE_0002591701-mRNA-1"/>
    </source>
</evidence>
<evidence type="ECO:0000313" key="5">
    <source>
        <dbReference type="Proteomes" id="UP000050761"/>
    </source>
</evidence>
<evidence type="ECO:0000256" key="1">
    <source>
        <dbReference type="ARBA" id="ARBA00004123"/>
    </source>
</evidence>
<dbReference type="AlphaFoldDB" id="A0A183GT97"/>
<organism evidence="5 6">
    <name type="scientific">Heligmosomoides polygyrus</name>
    <name type="common">Parasitic roundworm</name>
    <dbReference type="NCBI Taxonomy" id="6339"/>
    <lineage>
        <taxon>Eukaryota</taxon>
        <taxon>Metazoa</taxon>
        <taxon>Ecdysozoa</taxon>
        <taxon>Nematoda</taxon>
        <taxon>Chromadorea</taxon>
        <taxon>Rhabditida</taxon>
        <taxon>Rhabditina</taxon>
        <taxon>Rhabditomorpha</taxon>
        <taxon>Strongyloidea</taxon>
        <taxon>Heligmosomidae</taxon>
        <taxon>Heligmosomoides</taxon>
    </lineage>
</organism>
<proteinExistence type="predicted"/>